<evidence type="ECO:0000313" key="1">
    <source>
        <dbReference type="EMBL" id="KIO12918.1"/>
    </source>
</evidence>
<dbReference type="InParanoid" id="A0A0C3JUW1"/>
<accession>A0A0C3JUW1</accession>
<name>A0A0C3JUW1_PISTI</name>
<organism evidence="1 2">
    <name type="scientific">Pisolithus tinctorius Marx 270</name>
    <dbReference type="NCBI Taxonomy" id="870435"/>
    <lineage>
        <taxon>Eukaryota</taxon>
        <taxon>Fungi</taxon>
        <taxon>Dikarya</taxon>
        <taxon>Basidiomycota</taxon>
        <taxon>Agaricomycotina</taxon>
        <taxon>Agaricomycetes</taxon>
        <taxon>Agaricomycetidae</taxon>
        <taxon>Boletales</taxon>
        <taxon>Sclerodermatineae</taxon>
        <taxon>Pisolithaceae</taxon>
        <taxon>Pisolithus</taxon>
    </lineage>
</organism>
<proteinExistence type="predicted"/>
<evidence type="ECO:0000313" key="2">
    <source>
        <dbReference type="Proteomes" id="UP000054217"/>
    </source>
</evidence>
<reference evidence="2" key="2">
    <citation type="submission" date="2015-01" db="EMBL/GenBank/DDBJ databases">
        <title>Evolutionary Origins and Diversification of the Mycorrhizal Mutualists.</title>
        <authorList>
            <consortium name="DOE Joint Genome Institute"/>
            <consortium name="Mycorrhizal Genomics Consortium"/>
            <person name="Kohler A."/>
            <person name="Kuo A."/>
            <person name="Nagy L.G."/>
            <person name="Floudas D."/>
            <person name="Copeland A."/>
            <person name="Barry K.W."/>
            <person name="Cichocki N."/>
            <person name="Veneault-Fourrey C."/>
            <person name="LaButti K."/>
            <person name="Lindquist E.A."/>
            <person name="Lipzen A."/>
            <person name="Lundell T."/>
            <person name="Morin E."/>
            <person name="Murat C."/>
            <person name="Riley R."/>
            <person name="Ohm R."/>
            <person name="Sun H."/>
            <person name="Tunlid A."/>
            <person name="Henrissat B."/>
            <person name="Grigoriev I.V."/>
            <person name="Hibbett D.S."/>
            <person name="Martin F."/>
        </authorList>
    </citation>
    <scope>NUCLEOTIDE SEQUENCE [LARGE SCALE GENOMIC DNA]</scope>
    <source>
        <strain evidence="2">Marx 270</strain>
    </source>
</reference>
<dbReference type="Proteomes" id="UP000054217">
    <property type="component" value="Unassembled WGS sequence"/>
</dbReference>
<keyword evidence="2" id="KW-1185">Reference proteome</keyword>
<reference evidence="1 2" key="1">
    <citation type="submission" date="2014-04" db="EMBL/GenBank/DDBJ databases">
        <authorList>
            <consortium name="DOE Joint Genome Institute"/>
            <person name="Kuo A."/>
            <person name="Kohler A."/>
            <person name="Costa M.D."/>
            <person name="Nagy L.G."/>
            <person name="Floudas D."/>
            <person name="Copeland A."/>
            <person name="Barry K.W."/>
            <person name="Cichocki N."/>
            <person name="Veneault-Fourrey C."/>
            <person name="LaButti K."/>
            <person name="Lindquist E.A."/>
            <person name="Lipzen A."/>
            <person name="Lundell T."/>
            <person name="Morin E."/>
            <person name="Murat C."/>
            <person name="Sun H."/>
            <person name="Tunlid A."/>
            <person name="Henrissat B."/>
            <person name="Grigoriev I.V."/>
            <person name="Hibbett D.S."/>
            <person name="Martin F."/>
            <person name="Nordberg H.P."/>
            <person name="Cantor M.N."/>
            <person name="Hua S.X."/>
        </authorList>
    </citation>
    <scope>NUCLEOTIDE SEQUENCE [LARGE SCALE GENOMIC DNA]</scope>
    <source>
        <strain evidence="1 2">Marx 270</strain>
    </source>
</reference>
<dbReference type="EMBL" id="KN831947">
    <property type="protein sequence ID" value="KIO12918.1"/>
    <property type="molecule type" value="Genomic_DNA"/>
</dbReference>
<dbReference type="AlphaFoldDB" id="A0A0C3JUW1"/>
<gene>
    <name evidence="1" type="ORF">M404DRAFT_993892</name>
</gene>
<dbReference type="HOGENOM" id="CLU_1856113_0_0_1"/>
<protein>
    <submittedName>
        <fullName evidence="1">Uncharacterized protein</fullName>
    </submittedName>
</protein>
<sequence length="138" mass="15433">MLNVFRDIRVFRLGTLPVLPFVELNSFDSHENVDSWAGPTEKDSGTSVFTAMCNNGKYAGFGAPVPSRGMRNSPLELTSGVFGRVRQILMSEVNRAISLLGVYSKRRREWQGQCFLSQHELSLGSGAWICHDITCRLH</sequence>